<evidence type="ECO:0000313" key="1">
    <source>
        <dbReference type="EMBL" id="KAA9332759.1"/>
    </source>
</evidence>
<evidence type="ECO:0000313" key="2">
    <source>
        <dbReference type="Proteomes" id="UP000326570"/>
    </source>
</evidence>
<reference evidence="1 2" key="1">
    <citation type="submission" date="2019-09" db="EMBL/GenBank/DDBJ databases">
        <title>Genome sequence of Adhaeribacter sp. M2.</title>
        <authorList>
            <person name="Srinivasan S."/>
        </authorList>
    </citation>
    <scope>NUCLEOTIDE SEQUENCE [LARGE SCALE GENOMIC DNA]</scope>
    <source>
        <strain evidence="1 2">M2</strain>
    </source>
</reference>
<keyword evidence="2" id="KW-1185">Reference proteome</keyword>
<name>A0A5N1IWC6_9BACT</name>
<organism evidence="1 2">
    <name type="scientific">Adhaeribacter soli</name>
    <dbReference type="NCBI Taxonomy" id="2607655"/>
    <lineage>
        <taxon>Bacteria</taxon>
        <taxon>Pseudomonadati</taxon>
        <taxon>Bacteroidota</taxon>
        <taxon>Cytophagia</taxon>
        <taxon>Cytophagales</taxon>
        <taxon>Hymenobacteraceae</taxon>
        <taxon>Adhaeribacter</taxon>
    </lineage>
</organism>
<dbReference type="RefSeq" id="WP_150904172.1">
    <property type="nucleotide sequence ID" value="NZ_VTWT01000006.1"/>
</dbReference>
<dbReference type="EMBL" id="VTWT01000006">
    <property type="protein sequence ID" value="KAA9332759.1"/>
    <property type="molecule type" value="Genomic_DNA"/>
</dbReference>
<accession>A0A5N1IWC6</accession>
<protein>
    <recommendedName>
        <fullName evidence="3">Anticodon-binding domain-containing protein</fullName>
    </recommendedName>
</protein>
<evidence type="ECO:0008006" key="3">
    <source>
        <dbReference type="Google" id="ProtNLM"/>
    </source>
</evidence>
<dbReference type="AlphaFoldDB" id="A0A5N1IWC6"/>
<proteinExistence type="predicted"/>
<sequence length="123" mass="14468">MDKFIKVIKGNDRDREKSWEWRNTCKEQKIPYVVILIAGDKISIGASIIHLTNLPGEKMEVNTAAIETELKEIYQQYSENVKGYWNFNDLYHLLDFVPETYAFEICDKVYNILKSHISFHPQP</sequence>
<gene>
    <name evidence="1" type="ORF">F0P94_12220</name>
</gene>
<dbReference type="Proteomes" id="UP000326570">
    <property type="component" value="Unassembled WGS sequence"/>
</dbReference>
<comment type="caution">
    <text evidence="1">The sequence shown here is derived from an EMBL/GenBank/DDBJ whole genome shotgun (WGS) entry which is preliminary data.</text>
</comment>